<dbReference type="AlphaFoldDB" id="A0A3S0FVX3"/>
<dbReference type="EMBL" id="PNXT01000001">
    <property type="protein sequence ID" value="PTX88864.1"/>
    <property type="molecule type" value="Genomic_DNA"/>
</dbReference>
<evidence type="ECO:0000313" key="2">
    <source>
        <dbReference type="Proteomes" id="UP000244004"/>
    </source>
</evidence>
<protein>
    <submittedName>
        <fullName evidence="1">Uncharacterized protein</fullName>
    </submittedName>
</protein>
<gene>
    <name evidence="1" type="ORF">C1O12_10910</name>
</gene>
<reference evidence="1 2" key="1">
    <citation type="submission" date="2018-01" db="EMBL/GenBank/DDBJ databases">
        <title>Geographic spread and resistance mechanisms of dominant carbapenem-resistant Enterobacter cloacae complex clones ST171 and ST78.</title>
        <authorList>
            <person name="Gomez-Simmonds A."/>
            <person name="Annavajhala M.K."/>
            <person name="Wang Z."/>
            <person name="Macesic N."/>
            <person name="Hu Y."/>
            <person name="Giddins M.J."/>
            <person name="O'Malley A."/>
            <person name="Toussaint N.C."/>
            <person name="Whittier S."/>
            <person name="Torres V.J."/>
            <person name="Uhlemann A.-C."/>
        </authorList>
    </citation>
    <scope>NUCLEOTIDE SEQUENCE [LARGE SCALE GENOMIC DNA]</scope>
    <source>
        <strain evidence="1 2">78</strain>
    </source>
</reference>
<accession>A0A3S0FVX3</accession>
<sequence length="338" mass="36154">MTHRSTVGPGYCVVQHPGTLDYQARLLFNNVNSDAARYFMQINNDTPWLKPGQLLIVADPDNTNQSSQLSILSRAKQKINHALASLNTSVAEYLHVNYDNISALTSLGDKLAGNAGDLGEKYFRQIENILIKIERTYQNQFISQGSLIGQQFYMERRALFTQLKPLLNNVSKLTLKIQTYENLKKALNLSSRSIVHEWSTVGVGAIPGYSDYIVRSSRAASIMKAGGWISLGFSFLNTSNDVYKACTVDREDECGKVAVTEYSKFGGGTLGAAGGAWAASLGTGALCGAMGIPTMGTGALVCGIVVGLGATSAGAWMGTKGGAELGEGISNLIFSGDE</sequence>
<comment type="caution">
    <text evidence="1">The sequence shown here is derived from an EMBL/GenBank/DDBJ whole genome shotgun (WGS) entry which is preliminary data.</text>
</comment>
<dbReference type="Proteomes" id="UP000244004">
    <property type="component" value="Unassembled WGS sequence"/>
</dbReference>
<dbReference type="RefSeq" id="WP_022648409.1">
    <property type="nucleotide sequence ID" value="NZ_AP025764.1"/>
</dbReference>
<evidence type="ECO:0000313" key="1">
    <source>
        <dbReference type="EMBL" id="PTX88864.1"/>
    </source>
</evidence>
<organism evidence="1 2">
    <name type="scientific">Enterobacter hormaechei</name>
    <dbReference type="NCBI Taxonomy" id="158836"/>
    <lineage>
        <taxon>Bacteria</taxon>
        <taxon>Pseudomonadati</taxon>
        <taxon>Pseudomonadota</taxon>
        <taxon>Gammaproteobacteria</taxon>
        <taxon>Enterobacterales</taxon>
        <taxon>Enterobacteriaceae</taxon>
        <taxon>Enterobacter</taxon>
        <taxon>Enterobacter cloacae complex</taxon>
    </lineage>
</organism>
<proteinExistence type="predicted"/>
<name>A0A3S0FVX3_9ENTR</name>